<comment type="subcellular location">
    <subcellularLocation>
        <location evidence="2 10">Membrane</location>
        <topology evidence="2 10">Multi-pass membrane protein</topology>
    </subcellularLocation>
</comment>
<feature type="transmembrane region" description="Helical" evidence="10">
    <location>
        <begin position="235"/>
        <end position="254"/>
    </location>
</feature>
<dbReference type="SUPFAM" id="SSF144091">
    <property type="entry name" value="Rhomboid-like"/>
    <property type="match status" value="1"/>
</dbReference>
<dbReference type="Gene3D" id="1.20.1540.10">
    <property type="entry name" value="Rhomboid-like"/>
    <property type="match status" value="1"/>
</dbReference>
<keyword evidence="5 10" id="KW-0812">Transmembrane</keyword>
<protein>
    <recommendedName>
        <fullName evidence="10">Rhomboid-like protease</fullName>
        <ecNumber evidence="10">3.4.21.105</ecNumber>
    </recommendedName>
</protein>
<keyword evidence="13" id="KW-1185">Reference proteome</keyword>
<evidence type="ECO:0000256" key="5">
    <source>
        <dbReference type="ARBA" id="ARBA00022692"/>
    </source>
</evidence>
<dbReference type="Proteomes" id="UP001642464">
    <property type="component" value="Unassembled WGS sequence"/>
</dbReference>
<keyword evidence="4 10" id="KW-0645">Protease</keyword>
<reference evidence="12 13" key="1">
    <citation type="submission" date="2024-02" db="EMBL/GenBank/DDBJ databases">
        <authorList>
            <person name="Chen Y."/>
            <person name="Shah S."/>
            <person name="Dougan E. K."/>
            <person name="Thang M."/>
            <person name="Chan C."/>
        </authorList>
    </citation>
    <scope>NUCLEOTIDE SEQUENCE [LARGE SCALE GENOMIC DNA]</scope>
</reference>
<feature type="transmembrane region" description="Helical" evidence="10">
    <location>
        <begin position="212"/>
        <end position="229"/>
    </location>
</feature>
<feature type="transmembrane region" description="Helical" evidence="10">
    <location>
        <begin position="151"/>
        <end position="172"/>
    </location>
</feature>
<evidence type="ECO:0000313" key="13">
    <source>
        <dbReference type="Proteomes" id="UP001642464"/>
    </source>
</evidence>
<keyword evidence="8 10" id="KW-1133">Transmembrane helix</keyword>
<sequence length="378" mass="41441">MNAPPTATVAGEQFGGRVSDAQSPRAYRRVLRQASSYASFNVRPEDQPKGLFGIFHTGKPWVCRVILLVCTVMLIVEFALNDWKAEPLNVNPTFGPSTEVLLDLGAKRTDLILDGDWYRLIAPIFLHAGVLHFLFNMYGLYSIGFPLEIQFGSLAVAYIFLLSGFMGVIMSAVFSPKIVGIGASGGIFGLFGSAWSELILNYSLYRGQVCSSFMQLFIATAINLLLGLMPLLDNFAHIAGFFTGLVCGFAVLVSNRYTRQGEKKERKRYQVLLQIFSVICTPIMVVCALFILYFGVEPDEWCSWCKYLSCVPFPPGDNPWWTCDLCADSGVSFTPIGATLFGTVQCPDGALINATASSDITSSDQDVVNTALIELCRA</sequence>
<name>A0ABP0J4X1_9DINO</name>
<comment type="similarity">
    <text evidence="3 10">Belongs to the peptidase S54 family.</text>
</comment>
<dbReference type="EC" id="3.4.21.105" evidence="10"/>
<evidence type="ECO:0000256" key="8">
    <source>
        <dbReference type="ARBA" id="ARBA00022989"/>
    </source>
</evidence>
<proteinExistence type="inferred from homology"/>
<dbReference type="EMBL" id="CAXAMM010005988">
    <property type="protein sequence ID" value="CAK9009380.1"/>
    <property type="molecule type" value="Genomic_DNA"/>
</dbReference>
<comment type="caution">
    <text evidence="12">The sequence shown here is derived from an EMBL/GenBank/DDBJ whole genome shotgun (WGS) entry which is preliminary data.</text>
</comment>
<dbReference type="PANTHER" id="PTHR22936">
    <property type="entry name" value="RHOMBOID-RELATED"/>
    <property type="match status" value="1"/>
</dbReference>
<evidence type="ECO:0000256" key="4">
    <source>
        <dbReference type="ARBA" id="ARBA00022670"/>
    </source>
</evidence>
<evidence type="ECO:0000313" key="12">
    <source>
        <dbReference type="EMBL" id="CAK9009380.1"/>
    </source>
</evidence>
<feature type="transmembrane region" description="Helical" evidence="10">
    <location>
        <begin position="178"/>
        <end position="200"/>
    </location>
</feature>
<feature type="domain" description="Peptidase S54 rhomboid" evidence="11">
    <location>
        <begin position="115"/>
        <end position="252"/>
    </location>
</feature>
<gene>
    <name evidence="12" type="ORF">SCF082_LOCUS10267</name>
</gene>
<comment type="function">
    <text evidence="10">Serine protease involved in intramembrane proteolysis.</text>
</comment>
<feature type="transmembrane region" description="Helical" evidence="10">
    <location>
        <begin position="275"/>
        <end position="296"/>
    </location>
</feature>
<evidence type="ECO:0000256" key="2">
    <source>
        <dbReference type="ARBA" id="ARBA00004141"/>
    </source>
</evidence>
<keyword evidence="7 10" id="KW-0720">Serine protease</keyword>
<evidence type="ECO:0000256" key="7">
    <source>
        <dbReference type="ARBA" id="ARBA00022825"/>
    </source>
</evidence>
<evidence type="ECO:0000256" key="10">
    <source>
        <dbReference type="RuleBase" id="RU362115"/>
    </source>
</evidence>
<dbReference type="Pfam" id="PF01694">
    <property type="entry name" value="Rhomboid"/>
    <property type="match status" value="1"/>
</dbReference>
<dbReference type="PANTHER" id="PTHR22936:SF69">
    <property type="entry name" value="RHOMBOID-LIKE PROTEIN"/>
    <property type="match status" value="1"/>
</dbReference>
<evidence type="ECO:0000259" key="11">
    <source>
        <dbReference type="Pfam" id="PF01694"/>
    </source>
</evidence>
<evidence type="ECO:0000256" key="9">
    <source>
        <dbReference type="ARBA" id="ARBA00023136"/>
    </source>
</evidence>
<dbReference type="InterPro" id="IPR035952">
    <property type="entry name" value="Rhomboid-like_sf"/>
</dbReference>
<feature type="transmembrane region" description="Helical" evidence="10">
    <location>
        <begin position="117"/>
        <end position="139"/>
    </location>
</feature>
<feature type="transmembrane region" description="Helical" evidence="10">
    <location>
        <begin position="61"/>
        <end position="80"/>
    </location>
</feature>
<comment type="catalytic activity">
    <reaction evidence="1 10">
        <text>Cleaves type-1 transmembrane domains using a catalytic dyad composed of serine and histidine that are contributed by different transmembrane domains.</text>
        <dbReference type="EC" id="3.4.21.105"/>
    </reaction>
</comment>
<evidence type="ECO:0000256" key="1">
    <source>
        <dbReference type="ARBA" id="ARBA00000156"/>
    </source>
</evidence>
<keyword evidence="6 10" id="KW-0378">Hydrolase</keyword>
<dbReference type="InterPro" id="IPR022764">
    <property type="entry name" value="Peptidase_S54_rhomboid_dom"/>
</dbReference>
<keyword evidence="9 10" id="KW-0472">Membrane</keyword>
<accession>A0ABP0J4X1</accession>
<dbReference type="InterPro" id="IPR002610">
    <property type="entry name" value="Peptidase_S54_rhomboid-like"/>
</dbReference>
<evidence type="ECO:0000256" key="3">
    <source>
        <dbReference type="ARBA" id="ARBA00009045"/>
    </source>
</evidence>
<evidence type="ECO:0000256" key="6">
    <source>
        <dbReference type="ARBA" id="ARBA00022801"/>
    </source>
</evidence>
<organism evidence="12 13">
    <name type="scientific">Durusdinium trenchii</name>
    <dbReference type="NCBI Taxonomy" id="1381693"/>
    <lineage>
        <taxon>Eukaryota</taxon>
        <taxon>Sar</taxon>
        <taxon>Alveolata</taxon>
        <taxon>Dinophyceae</taxon>
        <taxon>Suessiales</taxon>
        <taxon>Symbiodiniaceae</taxon>
        <taxon>Durusdinium</taxon>
    </lineage>
</organism>
<feature type="non-terminal residue" evidence="12">
    <location>
        <position position="378"/>
    </location>
</feature>